<proteinExistence type="predicted"/>
<sequence>MQTLIKLVGAALLLGAASVVSATPITLTDTTTFTASGTNAPEDYVDHHWGDVNKLDGFSDWVTWKHQFTFDPPAANLISASLAIWLLDDSGCWDLMEYGFGFGEDGTWDIGEVDSGVYNYTIDVASLWDGVFQVTLASLGGDFYITKSKLTIEYEAVAASVPEPGTLALLGTGLLGLAAARRRKSVV</sequence>
<keyword evidence="1" id="KW-0732">Signal</keyword>
<feature type="chain" id="PRO_5047547118" evidence="1">
    <location>
        <begin position="23"/>
        <end position="187"/>
    </location>
</feature>
<dbReference type="InterPro" id="IPR013424">
    <property type="entry name" value="Ice-binding_C"/>
</dbReference>
<protein>
    <submittedName>
        <fullName evidence="3">PEP-CTERM sorting domain-containing protein</fullName>
    </submittedName>
</protein>
<feature type="signal peptide" evidence="1">
    <location>
        <begin position="1"/>
        <end position="22"/>
    </location>
</feature>
<name>A0ABY1ZRI9_9GAMM</name>
<organism evidence="3 4">
    <name type="scientific">Marinobacter halodurans</name>
    <dbReference type="NCBI Taxonomy" id="2528979"/>
    <lineage>
        <taxon>Bacteria</taxon>
        <taxon>Pseudomonadati</taxon>
        <taxon>Pseudomonadota</taxon>
        <taxon>Gammaproteobacteria</taxon>
        <taxon>Pseudomonadales</taxon>
        <taxon>Marinobacteraceae</taxon>
        <taxon>Marinobacter</taxon>
    </lineage>
</organism>
<accession>A0ABY1ZRI9</accession>
<evidence type="ECO:0000256" key="1">
    <source>
        <dbReference type="SAM" id="SignalP"/>
    </source>
</evidence>
<evidence type="ECO:0000259" key="2">
    <source>
        <dbReference type="Pfam" id="PF07589"/>
    </source>
</evidence>
<reference evidence="3 4" key="1">
    <citation type="submission" date="2019-02" db="EMBL/GenBank/DDBJ databases">
        <title>Marinobacter halodurans sp. nov., a marine bacterium isolated from sea tidal flat.</title>
        <authorList>
            <person name="Yoo Y."/>
            <person name="Lee D.W."/>
            <person name="Kim B.S."/>
            <person name="Kim J.-J."/>
        </authorList>
    </citation>
    <scope>NUCLEOTIDE SEQUENCE [LARGE SCALE GENOMIC DNA]</scope>
    <source>
        <strain evidence="3 4">YJ-S3-2</strain>
    </source>
</reference>
<dbReference type="EMBL" id="SJDL01000003">
    <property type="protein sequence ID" value="TBW58796.1"/>
    <property type="molecule type" value="Genomic_DNA"/>
</dbReference>
<evidence type="ECO:0000313" key="3">
    <source>
        <dbReference type="EMBL" id="TBW58796.1"/>
    </source>
</evidence>
<comment type="caution">
    <text evidence="3">The sequence shown here is derived from an EMBL/GenBank/DDBJ whole genome shotgun (WGS) entry which is preliminary data.</text>
</comment>
<evidence type="ECO:0000313" key="4">
    <source>
        <dbReference type="Proteomes" id="UP000313645"/>
    </source>
</evidence>
<gene>
    <name evidence="3" type="ORF">EZI54_02700</name>
</gene>
<keyword evidence="4" id="KW-1185">Reference proteome</keyword>
<feature type="domain" description="Ice-binding protein C-terminal" evidence="2">
    <location>
        <begin position="160"/>
        <end position="183"/>
    </location>
</feature>
<dbReference type="Pfam" id="PF07589">
    <property type="entry name" value="PEP-CTERM"/>
    <property type="match status" value="1"/>
</dbReference>
<dbReference type="NCBIfam" id="TIGR02595">
    <property type="entry name" value="PEP_CTERM"/>
    <property type="match status" value="1"/>
</dbReference>
<dbReference type="Proteomes" id="UP000313645">
    <property type="component" value="Unassembled WGS sequence"/>
</dbReference>